<dbReference type="InterPro" id="IPR036879">
    <property type="entry name" value="TF_MADSbox_sf"/>
</dbReference>
<dbReference type="InterPro" id="IPR039261">
    <property type="entry name" value="FNR_nucleotide-bd"/>
</dbReference>
<dbReference type="Gene3D" id="3.40.50.80">
    <property type="entry name" value="Nucleotide-binding domain of ferredoxin-NADP reductase (FNR) module"/>
    <property type="match status" value="1"/>
</dbReference>
<gene>
    <name evidence="7" type="ORF">HCDG_04387</name>
</gene>
<dbReference type="VEuPathDB" id="FungiDB:HCDG_04387"/>
<dbReference type="GO" id="GO:0046983">
    <property type="term" value="F:protein dimerization activity"/>
    <property type="evidence" value="ECO:0007669"/>
    <property type="project" value="InterPro"/>
</dbReference>
<dbReference type="InterPro" id="IPR013121">
    <property type="entry name" value="Fe_red_NAD-bd_6"/>
</dbReference>
<keyword evidence="2" id="KW-0813">Transport</keyword>
<evidence type="ECO:0000256" key="2">
    <source>
        <dbReference type="ARBA" id="ARBA00022448"/>
    </source>
</evidence>
<keyword evidence="4" id="KW-0560">Oxidoreductase</keyword>
<organism evidence="7 8">
    <name type="scientific">Ajellomyces capsulatus (strain H143)</name>
    <name type="common">Darling's disease fungus</name>
    <name type="synonym">Histoplasma capsulatum</name>
    <dbReference type="NCBI Taxonomy" id="544712"/>
    <lineage>
        <taxon>Eukaryota</taxon>
        <taxon>Fungi</taxon>
        <taxon>Dikarya</taxon>
        <taxon>Ascomycota</taxon>
        <taxon>Pezizomycotina</taxon>
        <taxon>Eurotiomycetes</taxon>
        <taxon>Eurotiomycetidae</taxon>
        <taxon>Onygenales</taxon>
        <taxon>Ajellomycetaceae</taxon>
        <taxon>Histoplasma</taxon>
    </lineage>
</organism>
<accession>C6HDV6</accession>
<protein>
    <submittedName>
        <fullName evidence="7">FADbinding protein</fullName>
    </submittedName>
</protein>
<dbReference type="CDD" id="cd06186">
    <property type="entry name" value="NOX_Duox_like_FAD_NADP"/>
    <property type="match status" value="1"/>
</dbReference>
<evidence type="ECO:0000313" key="8">
    <source>
        <dbReference type="Proteomes" id="UP000002624"/>
    </source>
</evidence>
<feature type="transmembrane region" description="Helical" evidence="5">
    <location>
        <begin position="207"/>
        <end position="229"/>
    </location>
</feature>
<dbReference type="PANTHER" id="PTHR32361:SF26">
    <property type="entry name" value="FAD-BINDING 8 DOMAIN-CONTAINING PROTEIN-RELATED"/>
    <property type="match status" value="1"/>
</dbReference>
<evidence type="ECO:0000313" key="7">
    <source>
        <dbReference type="EMBL" id="EER41740.1"/>
    </source>
</evidence>
<dbReference type="GO" id="GO:0006826">
    <property type="term" value="P:iron ion transport"/>
    <property type="evidence" value="ECO:0007669"/>
    <property type="project" value="TreeGrafter"/>
</dbReference>
<keyword evidence="5" id="KW-0812">Transmembrane</keyword>
<feature type="transmembrane region" description="Helical" evidence="5">
    <location>
        <begin position="160"/>
        <end position="179"/>
    </location>
</feature>
<feature type="domain" description="FAD-binding FR-type" evidence="6">
    <location>
        <begin position="240"/>
        <end position="353"/>
    </location>
</feature>
<comment type="similarity">
    <text evidence="1">Belongs to the ferric reductase (FRE) family.</text>
</comment>
<dbReference type="GO" id="GO:0000293">
    <property type="term" value="F:ferric-chelate reductase activity"/>
    <property type="evidence" value="ECO:0007669"/>
    <property type="project" value="TreeGrafter"/>
</dbReference>
<keyword evidence="5" id="KW-0472">Membrane</keyword>
<dbReference type="OrthoDB" id="4184411at2759"/>
<dbReference type="GO" id="GO:0015677">
    <property type="term" value="P:copper ion import"/>
    <property type="evidence" value="ECO:0007669"/>
    <property type="project" value="TreeGrafter"/>
</dbReference>
<evidence type="ECO:0000256" key="4">
    <source>
        <dbReference type="ARBA" id="ARBA00023002"/>
    </source>
</evidence>
<feature type="transmembrane region" description="Helical" evidence="5">
    <location>
        <begin position="93"/>
        <end position="112"/>
    </location>
</feature>
<reference evidence="8" key="1">
    <citation type="submission" date="2009-05" db="EMBL/GenBank/DDBJ databases">
        <title>The genome sequence of Ajellomyces capsulatus strain H143.</title>
        <authorList>
            <person name="Champion M."/>
            <person name="Cuomo C.A."/>
            <person name="Ma L.-J."/>
            <person name="Henn M.R."/>
            <person name="Sil A."/>
            <person name="Goldman B."/>
            <person name="Young S.K."/>
            <person name="Kodira C.D."/>
            <person name="Zeng Q."/>
            <person name="Koehrsen M."/>
            <person name="Alvarado L."/>
            <person name="Berlin A.M."/>
            <person name="Borenstein D."/>
            <person name="Chen Z."/>
            <person name="Engels R."/>
            <person name="Freedman E."/>
            <person name="Gellesch M."/>
            <person name="Goldberg J."/>
            <person name="Griggs A."/>
            <person name="Gujja S."/>
            <person name="Heiman D.I."/>
            <person name="Hepburn T.A."/>
            <person name="Howarth C."/>
            <person name="Jen D."/>
            <person name="Larson L."/>
            <person name="Lewis B."/>
            <person name="Mehta T."/>
            <person name="Park D."/>
            <person name="Pearson M."/>
            <person name="Roberts A."/>
            <person name="Saif S."/>
            <person name="Shea T.D."/>
            <person name="Shenoy N."/>
            <person name="Sisk P."/>
            <person name="Stolte C."/>
            <person name="Sykes S."/>
            <person name="Walk T."/>
            <person name="White J."/>
            <person name="Yandava C."/>
            <person name="Klein B."/>
            <person name="McEwen J.G."/>
            <person name="Puccia R."/>
            <person name="Goldman G.H."/>
            <person name="Felipe M.S."/>
            <person name="Nino-Vega G."/>
            <person name="San-Blas G."/>
            <person name="Taylor J.W."/>
            <person name="Mendoza L."/>
            <person name="Galagan J.E."/>
            <person name="Nusbaum C."/>
            <person name="Birren B.W."/>
        </authorList>
    </citation>
    <scope>NUCLEOTIDE SEQUENCE [LARGE SCALE GENOMIC DNA]</scope>
    <source>
        <strain evidence="8">H143</strain>
    </source>
</reference>
<dbReference type="GO" id="GO:0006879">
    <property type="term" value="P:intracellular iron ion homeostasis"/>
    <property type="evidence" value="ECO:0007669"/>
    <property type="project" value="TreeGrafter"/>
</dbReference>
<dbReference type="OMA" id="DMIPRIC"/>
<dbReference type="PANTHER" id="PTHR32361">
    <property type="entry name" value="FERRIC/CUPRIC REDUCTASE TRANSMEMBRANE COMPONENT"/>
    <property type="match status" value="1"/>
</dbReference>
<feature type="transmembrane region" description="Helical" evidence="5">
    <location>
        <begin position="124"/>
        <end position="148"/>
    </location>
</feature>
<evidence type="ECO:0000256" key="5">
    <source>
        <dbReference type="SAM" id="Phobius"/>
    </source>
</evidence>
<dbReference type="Proteomes" id="UP000002624">
    <property type="component" value="Unassembled WGS sequence"/>
</dbReference>
<proteinExistence type="inferred from homology"/>
<dbReference type="PROSITE" id="PS51384">
    <property type="entry name" value="FAD_FR"/>
    <property type="match status" value="1"/>
</dbReference>
<dbReference type="InterPro" id="IPR013112">
    <property type="entry name" value="FAD-bd_8"/>
</dbReference>
<dbReference type="Pfam" id="PF08022">
    <property type="entry name" value="FAD_binding_8"/>
    <property type="match status" value="1"/>
</dbReference>
<dbReference type="AlphaFoldDB" id="C6HDV6"/>
<evidence type="ECO:0000256" key="3">
    <source>
        <dbReference type="ARBA" id="ARBA00022982"/>
    </source>
</evidence>
<name>C6HDV6_AJECH</name>
<dbReference type="EMBL" id="GG692423">
    <property type="protein sequence ID" value="EER41740.1"/>
    <property type="molecule type" value="Genomic_DNA"/>
</dbReference>
<dbReference type="GO" id="GO:0003677">
    <property type="term" value="F:DNA binding"/>
    <property type="evidence" value="ECO:0007669"/>
    <property type="project" value="InterPro"/>
</dbReference>
<dbReference type="InterPro" id="IPR017927">
    <property type="entry name" value="FAD-bd_FR_type"/>
</dbReference>
<sequence>MGGPDPFRKEREIFKKRKDTVQNKCFELSQCSGAKVYLLINHPERGCFEFNSEAEPPCLVHQENKEFTERKGMLDFAKSPQQKRKLEKLMRDYYLPVQILYFGGTAVCNFLGVHTAPQASSRAAHLAMSNLVPALYSISCGFGSRLFGISLRSYESIHRTVGLMVLIQSLVHAVIAIHASGSSLTEGLRLHGLLSTRFGRHVETLDMIPRICVLTSAGLFLVTSVLHLIRSLFRNFTFKNALGRLTLISEGPLDTPISSAEAYRVDISLSRPWKVKAGEWINLTLPKVGFLYTCQAHPFTVAWWEEDEAGYASSISLLIKKRSGFTRKFLKHIRPYTEYKAWIDGPYGPARTNSYSFAEVGDYGHLVMFATDIGIAAQIPYIKETLKGIKKCRVKTRNICLVWQMNKTDLVRHWLQQLVAEDENYHLKLLVYNSDENSSPRDPVPYGRHDRILIFGGEPNWDDHLQDEMREMRGKLLVMSEFGNSFDFV</sequence>
<dbReference type="InterPro" id="IPR051410">
    <property type="entry name" value="Ferric/Cupric_Reductase"/>
</dbReference>
<dbReference type="HOGENOM" id="CLU_557736_0_0_1"/>
<keyword evidence="3" id="KW-0249">Electron transport</keyword>
<keyword evidence="5" id="KW-1133">Transmembrane helix</keyword>
<dbReference type="GO" id="GO:0045944">
    <property type="term" value="P:positive regulation of transcription by RNA polymerase II"/>
    <property type="evidence" value="ECO:0007669"/>
    <property type="project" value="UniProtKB-ARBA"/>
</dbReference>
<dbReference type="Pfam" id="PF08030">
    <property type="entry name" value="NAD_binding_6"/>
    <property type="match status" value="1"/>
</dbReference>
<dbReference type="GO" id="GO:0005886">
    <property type="term" value="C:plasma membrane"/>
    <property type="evidence" value="ECO:0007669"/>
    <property type="project" value="TreeGrafter"/>
</dbReference>
<dbReference type="SUPFAM" id="SSF55455">
    <property type="entry name" value="SRF-like"/>
    <property type="match status" value="1"/>
</dbReference>
<evidence type="ECO:0000259" key="6">
    <source>
        <dbReference type="PROSITE" id="PS51384"/>
    </source>
</evidence>
<dbReference type="STRING" id="544712.C6HDV6"/>
<evidence type="ECO:0000256" key="1">
    <source>
        <dbReference type="ARBA" id="ARBA00006278"/>
    </source>
</evidence>